<evidence type="ECO:0000313" key="3">
    <source>
        <dbReference type="Proteomes" id="UP000001593"/>
    </source>
</evidence>
<dbReference type="HOGENOM" id="CLU_2067310_0_0_1"/>
<organism evidence="2 3">
    <name type="scientific">Nematostella vectensis</name>
    <name type="common">Starlet sea anemone</name>
    <dbReference type="NCBI Taxonomy" id="45351"/>
    <lineage>
        <taxon>Eukaryota</taxon>
        <taxon>Metazoa</taxon>
        <taxon>Cnidaria</taxon>
        <taxon>Anthozoa</taxon>
        <taxon>Hexacorallia</taxon>
        <taxon>Actiniaria</taxon>
        <taxon>Edwardsiidae</taxon>
        <taxon>Nematostella</taxon>
    </lineage>
</organism>
<dbReference type="AlphaFoldDB" id="A7T3B8"/>
<sequence length="119" mass="13714">RWRAGTLSNFEYLTELNKMAGRTCNDLMQYPVFPFVLSDFTSEVLDLNDPKTLRDLTKPIAVQNPIMEAKYKEYYRQQGESDPAAAPCHYSSHYSNSGTVLHFLVRLPPFTNMLLQYQG</sequence>
<proteinExistence type="predicted"/>
<dbReference type="InterPro" id="IPR050865">
    <property type="entry name" value="BEACH_Domain"/>
</dbReference>
<dbReference type="PANTHER" id="PTHR13743:SF86">
    <property type="entry name" value="LYSOSOMAL-TRAFFICKING REGULATOR"/>
    <property type="match status" value="1"/>
</dbReference>
<feature type="domain" description="BEACH" evidence="1">
    <location>
        <begin position="1"/>
        <end position="119"/>
    </location>
</feature>
<protein>
    <recommendedName>
        <fullName evidence="1">BEACH domain-containing protein</fullName>
    </recommendedName>
</protein>
<dbReference type="Proteomes" id="UP000001593">
    <property type="component" value="Unassembled WGS sequence"/>
</dbReference>
<dbReference type="InterPro" id="IPR036372">
    <property type="entry name" value="BEACH_dom_sf"/>
</dbReference>
<dbReference type="Pfam" id="PF02138">
    <property type="entry name" value="Beach"/>
    <property type="match status" value="1"/>
</dbReference>
<evidence type="ECO:0000259" key="1">
    <source>
        <dbReference type="PROSITE" id="PS50197"/>
    </source>
</evidence>
<dbReference type="Gene3D" id="1.10.1540.10">
    <property type="entry name" value="BEACH domain"/>
    <property type="match status" value="1"/>
</dbReference>
<dbReference type="EMBL" id="DS470459">
    <property type="protein sequence ID" value="EDO29546.1"/>
    <property type="molecule type" value="Genomic_DNA"/>
</dbReference>
<accession>A7T3B8</accession>
<dbReference type="OMA" id="MAGRTCN"/>
<evidence type="ECO:0000313" key="2">
    <source>
        <dbReference type="EMBL" id="EDO29546.1"/>
    </source>
</evidence>
<feature type="non-terminal residue" evidence="2">
    <location>
        <position position="1"/>
    </location>
</feature>
<dbReference type="eggNOG" id="KOG1786">
    <property type="taxonomic scope" value="Eukaryota"/>
</dbReference>
<gene>
    <name evidence="2" type="ORF">NEMVEDRAFT_v1g144182</name>
</gene>
<dbReference type="InParanoid" id="A7T3B8"/>
<keyword evidence="3" id="KW-1185">Reference proteome</keyword>
<dbReference type="SMART" id="SM01026">
    <property type="entry name" value="Beach"/>
    <property type="match status" value="1"/>
</dbReference>
<reference evidence="2 3" key="1">
    <citation type="journal article" date="2007" name="Science">
        <title>Sea anemone genome reveals ancestral eumetazoan gene repertoire and genomic organization.</title>
        <authorList>
            <person name="Putnam N.H."/>
            <person name="Srivastava M."/>
            <person name="Hellsten U."/>
            <person name="Dirks B."/>
            <person name="Chapman J."/>
            <person name="Salamov A."/>
            <person name="Terry A."/>
            <person name="Shapiro H."/>
            <person name="Lindquist E."/>
            <person name="Kapitonov V.V."/>
            <person name="Jurka J."/>
            <person name="Genikhovich G."/>
            <person name="Grigoriev I.V."/>
            <person name="Lucas S.M."/>
            <person name="Steele R.E."/>
            <person name="Finnerty J.R."/>
            <person name="Technau U."/>
            <person name="Martindale M.Q."/>
            <person name="Rokhsar D.S."/>
        </authorList>
    </citation>
    <scope>NUCLEOTIDE SEQUENCE [LARGE SCALE GENOMIC DNA]</scope>
    <source>
        <strain evidence="3">CH2 X CH6</strain>
    </source>
</reference>
<dbReference type="PhylomeDB" id="A7T3B8"/>
<dbReference type="STRING" id="45351.A7T3B8"/>
<dbReference type="SUPFAM" id="SSF81837">
    <property type="entry name" value="BEACH domain"/>
    <property type="match status" value="1"/>
</dbReference>
<name>A7T3B8_NEMVE</name>
<dbReference type="InterPro" id="IPR000409">
    <property type="entry name" value="BEACH_dom"/>
</dbReference>
<dbReference type="PANTHER" id="PTHR13743">
    <property type="entry name" value="BEIGE/BEACH-RELATED"/>
    <property type="match status" value="1"/>
</dbReference>
<dbReference type="PROSITE" id="PS50197">
    <property type="entry name" value="BEACH"/>
    <property type="match status" value="1"/>
</dbReference>